<keyword evidence="2" id="KW-1185">Reference proteome</keyword>
<protein>
    <submittedName>
        <fullName evidence="1">Uncharacterized protein</fullName>
    </submittedName>
</protein>
<proteinExistence type="predicted"/>
<organism evidence="1 2">
    <name type="scientific">Macrolepiota fuliginosa MF-IS2</name>
    <dbReference type="NCBI Taxonomy" id="1400762"/>
    <lineage>
        <taxon>Eukaryota</taxon>
        <taxon>Fungi</taxon>
        <taxon>Dikarya</taxon>
        <taxon>Basidiomycota</taxon>
        <taxon>Agaricomycotina</taxon>
        <taxon>Agaricomycetes</taxon>
        <taxon>Agaricomycetidae</taxon>
        <taxon>Agaricales</taxon>
        <taxon>Agaricineae</taxon>
        <taxon>Agaricaceae</taxon>
        <taxon>Macrolepiota</taxon>
    </lineage>
</organism>
<name>A0A9P6CBH0_9AGAR</name>
<dbReference type="EMBL" id="MU151051">
    <property type="protein sequence ID" value="KAF9455063.1"/>
    <property type="molecule type" value="Genomic_DNA"/>
</dbReference>
<reference evidence="1" key="1">
    <citation type="submission" date="2020-11" db="EMBL/GenBank/DDBJ databases">
        <authorList>
            <consortium name="DOE Joint Genome Institute"/>
            <person name="Ahrendt S."/>
            <person name="Riley R."/>
            <person name="Andreopoulos W."/>
            <person name="Labutti K."/>
            <person name="Pangilinan J."/>
            <person name="Ruiz-Duenas F.J."/>
            <person name="Barrasa J.M."/>
            <person name="Sanchez-Garcia M."/>
            <person name="Camarero S."/>
            <person name="Miyauchi S."/>
            <person name="Serrano A."/>
            <person name="Linde D."/>
            <person name="Babiker R."/>
            <person name="Drula E."/>
            <person name="Ayuso-Fernandez I."/>
            <person name="Pacheco R."/>
            <person name="Padilla G."/>
            <person name="Ferreira P."/>
            <person name="Barriuso J."/>
            <person name="Kellner H."/>
            <person name="Castanera R."/>
            <person name="Alfaro M."/>
            <person name="Ramirez L."/>
            <person name="Pisabarro A.G."/>
            <person name="Kuo A."/>
            <person name="Tritt A."/>
            <person name="Lipzen A."/>
            <person name="He G."/>
            <person name="Yan M."/>
            <person name="Ng V."/>
            <person name="Cullen D."/>
            <person name="Martin F."/>
            <person name="Rosso M.-N."/>
            <person name="Henrissat B."/>
            <person name="Hibbett D."/>
            <person name="Martinez A.T."/>
            <person name="Grigoriev I.V."/>
        </authorList>
    </citation>
    <scope>NUCLEOTIDE SEQUENCE</scope>
    <source>
        <strain evidence="1">MF-IS2</strain>
    </source>
</reference>
<evidence type="ECO:0000313" key="1">
    <source>
        <dbReference type="EMBL" id="KAF9455063.1"/>
    </source>
</evidence>
<evidence type="ECO:0000313" key="2">
    <source>
        <dbReference type="Proteomes" id="UP000807342"/>
    </source>
</evidence>
<dbReference type="AlphaFoldDB" id="A0A9P6CBH0"/>
<dbReference type="Proteomes" id="UP000807342">
    <property type="component" value="Unassembled WGS sequence"/>
</dbReference>
<dbReference type="OrthoDB" id="2224399at2759"/>
<sequence>MKHLLGLNPSAPAITQYIDSLAKATNVAQIPDIKSYSDVVYINYYPLGISLLFTPQNNYKLRTGLKLSELQQDNLSLDSVDIYNVPKPKDEGGEKPKASRSELAFTTFPTSPIILPITARVKDKDGKAIERPPQLDITLETSGKDFVEALGEPDRKGGGTGPSSGSINIWCEWLNDGVMVEFGGAQAKGPHAWEMGKDAVWKVITFFQPGSKRE</sequence>
<accession>A0A9P6CBH0</accession>
<comment type="caution">
    <text evidence="1">The sequence shown here is derived from an EMBL/GenBank/DDBJ whole genome shotgun (WGS) entry which is preliminary data.</text>
</comment>
<gene>
    <name evidence="1" type="ORF">P691DRAFT_13781</name>
</gene>